<dbReference type="EMBL" id="JAACJM010000015">
    <property type="protein sequence ID" value="KAF5368477.1"/>
    <property type="molecule type" value="Genomic_DNA"/>
</dbReference>
<organism evidence="1 2">
    <name type="scientific">Tetrapyrgos nigripes</name>
    <dbReference type="NCBI Taxonomy" id="182062"/>
    <lineage>
        <taxon>Eukaryota</taxon>
        <taxon>Fungi</taxon>
        <taxon>Dikarya</taxon>
        <taxon>Basidiomycota</taxon>
        <taxon>Agaricomycotina</taxon>
        <taxon>Agaricomycetes</taxon>
        <taxon>Agaricomycetidae</taxon>
        <taxon>Agaricales</taxon>
        <taxon>Marasmiineae</taxon>
        <taxon>Marasmiaceae</taxon>
        <taxon>Tetrapyrgos</taxon>
    </lineage>
</organism>
<dbReference type="InterPro" id="IPR009003">
    <property type="entry name" value="Peptidase_S1_PA"/>
</dbReference>
<name>A0A8H5GP87_9AGAR</name>
<accession>A0A8H5GP87</accession>
<dbReference type="SUPFAM" id="SSF50494">
    <property type="entry name" value="Trypsin-like serine proteases"/>
    <property type="match status" value="1"/>
</dbReference>
<keyword evidence="2" id="KW-1185">Reference proteome</keyword>
<protein>
    <recommendedName>
        <fullName evidence="3">Trypsin-like peptidase domain-containing protein</fullName>
    </recommendedName>
</protein>
<dbReference type="Pfam" id="PF13365">
    <property type="entry name" value="Trypsin_2"/>
    <property type="match status" value="1"/>
</dbReference>
<dbReference type="AlphaFoldDB" id="A0A8H5GP87"/>
<reference evidence="1 2" key="1">
    <citation type="journal article" date="2020" name="ISME J.">
        <title>Uncovering the hidden diversity of litter-decomposition mechanisms in mushroom-forming fungi.</title>
        <authorList>
            <person name="Floudas D."/>
            <person name="Bentzer J."/>
            <person name="Ahren D."/>
            <person name="Johansson T."/>
            <person name="Persson P."/>
            <person name="Tunlid A."/>
        </authorList>
    </citation>
    <scope>NUCLEOTIDE SEQUENCE [LARGE SCALE GENOMIC DNA]</scope>
    <source>
        <strain evidence="1 2">CBS 291.85</strain>
    </source>
</reference>
<evidence type="ECO:0000313" key="2">
    <source>
        <dbReference type="Proteomes" id="UP000559256"/>
    </source>
</evidence>
<proteinExistence type="predicted"/>
<sequence length="337" mass="36824">MLYWKLTMLRPVSWTSLRLVCRKFATVSSSAINRYPTSKPAAELLEGSVPSQLDRSILSAVQSGRYPLSGLIRDYLDNVGTVLDASLAYESRPSPSRSLSSRTSESSRNPLVLVAHCVRDGNNHKLTLCSGFALKVSSQREGEAYVLTCAHTFEEIRHSPLMFNTTSKMEDLLPVELQSCQSGTFVITGDEQSIKTHPVTAISSALPRSDLILLSCTTPSVPTVPVSPYPVHPQTPIRAHFVSHVKPKEPGWSSWIGGTWSKWPGTYDALNHMLFRPLPTAGSSGGPIIDEESGAVVGVMLGTRMDNRIEGLRGWGVPSETIFEVKMFSLPGLEGKK</sequence>
<gene>
    <name evidence="1" type="ORF">D9758_002379</name>
</gene>
<evidence type="ECO:0008006" key="3">
    <source>
        <dbReference type="Google" id="ProtNLM"/>
    </source>
</evidence>
<comment type="caution">
    <text evidence="1">The sequence shown here is derived from an EMBL/GenBank/DDBJ whole genome shotgun (WGS) entry which is preliminary data.</text>
</comment>
<evidence type="ECO:0000313" key="1">
    <source>
        <dbReference type="EMBL" id="KAF5368477.1"/>
    </source>
</evidence>
<dbReference type="Proteomes" id="UP000559256">
    <property type="component" value="Unassembled WGS sequence"/>
</dbReference>
<dbReference type="OrthoDB" id="10054765at2759"/>